<dbReference type="AlphaFoldDB" id="A0A5S4EJL0"/>
<proteinExistence type="predicted"/>
<accession>A0A5S4EJL0</accession>
<name>A0A5S4EJL0_9PROT</name>
<comment type="caution">
    <text evidence="1">The sequence shown here is derived from an EMBL/GenBank/DDBJ whole genome shotgun (WGS) entry which is preliminary data.</text>
</comment>
<organism evidence="1 2">
    <name type="scientific">Candidatus Accumulibacter phosphatis</name>
    <dbReference type="NCBI Taxonomy" id="327160"/>
    <lineage>
        <taxon>Bacteria</taxon>
        <taxon>Pseudomonadati</taxon>
        <taxon>Pseudomonadota</taxon>
        <taxon>Betaproteobacteria</taxon>
        <taxon>Candidatus Accumulibacter</taxon>
    </lineage>
</organism>
<dbReference type="EMBL" id="SWAD01000092">
    <property type="protein sequence ID" value="TMQ75489.1"/>
    <property type="molecule type" value="Genomic_DNA"/>
</dbReference>
<dbReference type="Proteomes" id="UP000306324">
    <property type="component" value="Unassembled WGS sequence"/>
</dbReference>
<keyword evidence="2" id="KW-1185">Reference proteome</keyword>
<gene>
    <name evidence="1" type="ORF">ACCUM_1233</name>
</gene>
<evidence type="ECO:0000313" key="2">
    <source>
        <dbReference type="Proteomes" id="UP000306324"/>
    </source>
</evidence>
<evidence type="ECO:0000313" key="1">
    <source>
        <dbReference type="EMBL" id="TMQ75489.1"/>
    </source>
</evidence>
<reference evidence="1 2" key="1">
    <citation type="submission" date="2019-04" db="EMBL/GenBank/DDBJ databases">
        <title>A novel phosphate-accumulating bacterium identified in bioreactor for phosphate removal from wastewater.</title>
        <authorList>
            <person name="Kotlyarov R.Y."/>
            <person name="Beletsky A.V."/>
            <person name="Kallistova A.Y."/>
            <person name="Dorofeev A.G."/>
            <person name="Nikolaev Y.Y."/>
            <person name="Pimenov N.V."/>
            <person name="Ravin N.V."/>
            <person name="Mardanov A.V."/>
        </authorList>
    </citation>
    <scope>NUCLEOTIDE SEQUENCE [LARGE SCALE GENOMIC DNA]</scope>
    <source>
        <strain evidence="1 2">Bin19</strain>
    </source>
</reference>
<protein>
    <submittedName>
        <fullName evidence="1">Uncharacterized protein</fullName>
    </submittedName>
</protein>
<sequence length="71" mass="7530">MQQQGLDSRIVIVLPEVPHAFRHRQPPLAHGSGRQDVIDRMGGGLDHAPGMACGAHATLLAKEGNQKVVSA</sequence>